<organism evidence="3 4">
    <name type="scientific">Rubroshorea leprosula</name>
    <dbReference type="NCBI Taxonomy" id="152421"/>
    <lineage>
        <taxon>Eukaryota</taxon>
        <taxon>Viridiplantae</taxon>
        <taxon>Streptophyta</taxon>
        <taxon>Embryophyta</taxon>
        <taxon>Tracheophyta</taxon>
        <taxon>Spermatophyta</taxon>
        <taxon>Magnoliopsida</taxon>
        <taxon>eudicotyledons</taxon>
        <taxon>Gunneridae</taxon>
        <taxon>Pentapetalae</taxon>
        <taxon>rosids</taxon>
        <taxon>malvids</taxon>
        <taxon>Malvales</taxon>
        <taxon>Dipterocarpaceae</taxon>
        <taxon>Rubroshorea</taxon>
    </lineage>
</organism>
<feature type="chain" id="PRO_5043708425" evidence="2">
    <location>
        <begin position="25"/>
        <end position="176"/>
    </location>
</feature>
<evidence type="ECO:0000256" key="1">
    <source>
        <dbReference type="SAM" id="MobiDB-lite"/>
    </source>
</evidence>
<comment type="caution">
    <text evidence="3">The sequence shown here is derived from an EMBL/GenBank/DDBJ whole genome shotgun (WGS) entry which is preliminary data.</text>
</comment>
<dbReference type="Proteomes" id="UP001054252">
    <property type="component" value="Unassembled WGS sequence"/>
</dbReference>
<accession>A0AAV5H9D3</accession>
<evidence type="ECO:0000313" key="3">
    <source>
        <dbReference type="EMBL" id="GKU85477.1"/>
    </source>
</evidence>
<proteinExistence type="predicted"/>
<keyword evidence="4" id="KW-1185">Reference proteome</keyword>
<dbReference type="EMBL" id="BPVZ01000001">
    <property type="protein sequence ID" value="GKU85477.1"/>
    <property type="molecule type" value="Genomic_DNA"/>
</dbReference>
<protein>
    <submittedName>
        <fullName evidence="3">Uncharacterized protein</fullName>
    </submittedName>
</protein>
<feature type="region of interest" description="Disordered" evidence="1">
    <location>
        <begin position="156"/>
        <end position="176"/>
    </location>
</feature>
<evidence type="ECO:0000313" key="4">
    <source>
        <dbReference type="Proteomes" id="UP001054252"/>
    </source>
</evidence>
<sequence length="176" mass="19327">MAQNKLFSAVFIFLALIFVPEVQSVEGRHLKFLSEKPNTHKRFLARETEKGIKGESIFHAVYVQSPPPAVKVGASELPPARHVDEFWPAAEKGIERERSFHAADVQSSSPPAAAIGASEPPPARHVDDFRPAAPDHNHCNGCHYIEAAHANTAFSNEEKADPLPPPAPHLNHPIHH</sequence>
<gene>
    <name evidence="3" type="ORF">SLEP1_g151</name>
</gene>
<evidence type="ECO:0000256" key="2">
    <source>
        <dbReference type="SAM" id="SignalP"/>
    </source>
</evidence>
<dbReference type="AlphaFoldDB" id="A0AAV5H9D3"/>
<reference evidence="3 4" key="1">
    <citation type="journal article" date="2021" name="Commun. Biol.">
        <title>The genome of Shorea leprosula (Dipterocarpaceae) highlights the ecological relevance of drought in aseasonal tropical rainforests.</title>
        <authorList>
            <person name="Ng K.K.S."/>
            <person name="Kobayashi M.J."/>
            <person name="Fawcett J.A."/>
            <person name="Hatakeyama M."/>
            <person name="Paape T."/>
            <person name="Ng C.H."/>
            <person name="Ang C.C."/>
            <person name="Tnah L.H."/>
            <person name="Lee C.T."/>
            <person name="Nishiyama T."/>
            <person name="Sese J."/>
            <person name="O'Brien M.J."/>
            <person name="Copetti D."/>
            <person name="Mohd Noor M.I."/>
            <person name="Ong R.C."/>
            <person name="Putra M."/>
            <person name="Sireger I.Z."/>
            <person name="Indrioko S."/>
            <person name="Kosugi Y."/>
            <person name="Izuno A."/>
            <person name="Isagi Y."/>
            <person name="Lee S.L."/>
            <person name="Shimizu K.K."/>
        </authorList>
    </citation>
    <scope>NUCLEOTIDE SEQUENCE [LARGE SCALE GENOMIC DNA]</scope>
    <source>
        <strain evidence="3">214</strain>
    </source>
</reference>
<feature type="signal peptide" evidence="2">
    <location>
        <begin position="1"/>
        <end position="24"/>
    </location>
</feature>
<name>A0AAV5H9D3_9ROSI</name>
<keyword evidence="2" id="KW-0732">Signal</keyword>